<feature type="region of interest" description="Disordered" evidence="1">
    <location>
        <begin position="335"/>
        <end position="361"/>
    </location>
</feature>
<dbReference type="Proteomes" id="UP000762676">
    <property type="component" value="Unassembled WGS sequence"/>
</dbReference>
<proteinExistence type="predicted"/>
<keyword evidence="2" id="KW-1133">Transmembrane helix</keyword>
<dbReference type="EMBL" id="BMAT01004906">
    <property type="protein sequence ID" value="GFR82802.1"/>
    <property type="molecule type" value="Genomic_DNA"/>
</dbReference>
<protein>
    <submittedName>
        <fullName evidence="3">Uncharacterized protein</fullName>
    </submittedName>
</protein>
<dbReference type="AlphaFoldDB" id="A0AAV4GBL8"/>
<sequence>MSLLILTGPNIISDCGNSVVIRQTIRQTLPIQASLTKVNHCANPMIWMIFQAHIANSSIVCGWIHVGGFGKVRVNCFPKATATWHSRESSPRSPDQDSNALTTLPRVLVTVGFLLVGGRLFMSTADDYDKTHDINSNYGYSFFVMSVACGLSGIAVILMSAPLCNKCSQKKERTSTYNTAISAAANLRARAQVAGSSSGRTTRASTTNTATSTTTTTAAAATTNNVATMVISTTSSGATAISSSPSSSSSSSRATATANTIISLQGVEMAKPPSYSKQCPDYEDLFERFAAITNQFGSNINSIPYYNTGYTEPSADDQDSRYRSSSSGIYTARVDPCPDLPPFGHHEDTSNLPSPLRPEPPSLLPLYTDMVTYTVPQPRYSDTFAYSTPQPQRLPSEPPPSYERAMALDYDRSSYPSQMDRDQPRSLSPARLSESEDENEYHC</sequence>
<keyword evidence="4" id="KW-1185">Reference proteome</keyword>
<name>A0AAV4GBL8_9GAST</name>
<feature type="region of interest" description="Disordered" evidence="1">
    <location>
        <begin position="193"/>
        <end position="213"/>
    </location>
</feature>
<keyword evidence="2" id="KW-0812">Transmembrane</keyword>
<evidence type="ECO:0000256" key="2">
    <source>
        <dbReference type="SAM" id="Phobius"/>
    </source>
</evidence>
<comment type="caution">
    <text evidence="3">The sequence shown here is derived from an EMBL/GenBank/DDBJ whole genome shotgun (WGS) entry which is preliminary data.</text>
</comment>
<evidence type="ECO:0000313" key="4">
    <source>
        <dbReference type="Proteomes" id="UP000762676"/>
    </source>
</evidence>
<feature type="transmembrane region" description="Helical" evidence="2">
    <location>
        <begin position="103"/>
        <end position="122"/>
    </location>
</feature>
<organism evidence="3 4">
    <name type="scientific">Elysia marginata</name>
    <dbReference type="NCBI Taxonomy" id="1093978"/>
    <lineage>
        <taxon>Eukaryota</taxon>
        <taxon>Metazoa</taxon>
        <taxon>Spiralia</taxon>
        <taxon>Lophotrochozoa</taxon>
        <taxon>Mollusca</taxon>
        <taxon>Gastropoda</taxon>
        <taxon>Heterobranchia</taxon>
        <taxon>Euthyneura</taxon>
        <taxon>Panpulmonata</taxon>
        <taxon>Sacoglossa</taxon>
        <taxon>Placobranchoidea</taxon>
        <taxon>Plakobranchidae</taxon>
        <taxon>Elysia</taxon>
    </lineage>
</organism>
<accession>A0AAV4GBL8</accession>
<feature type="transmembrane region" description="Helical" evidence="2">
    <location>
        <begin position="142"/>
        <end position="164"/>
    </location>
</feature>
<reference evidence="3 4" key="1">
    <citation type="journal article" date="2021" name="Elife">
        <title>Chloroplast acquisition without the gene transfer in kleptoplastic sea slugs, Plakobranchus ocellatus.</title>
        <authorList>
            <person name="Maeda T."/>
            <person name="Takahashi S."/>
            <person name="Yoshida T."/>
            <person name="Shimamura S."/>
            <person name="Takaki Y."/>
            <person name="Nagai Y."/>
            <person name="Toyoda A."/>
            <person name="Suzuki Y."/>
            <person name="Arimoto A."/>
            <person name="Ishii H."/>
            <person name="Satoh N."/>
            <person name="Nishiyama T."/>
            <person name="Hasebe M."/>
            <person name="Maruyama T."/>
            <person name="Minagawa J."/>
            <person name="Obokata J."/>
            <person name="Shigenobu S."/>
        </authorList>
    </citation>
    <scope>NUCLEOTIDE SEQUENCE [LARGE SCALE GENOMIC DNA]</scope>
</reference>
<evidence type="ECO:0000313" key="3">
    <source>
        <dbReference type="EMBL" id="GFR82802.1"/>
    </source>
</evidence>
<evidence type="ECO:0000256" key="1">
    <source>
        <dbReference type="SAM" id="MobiDB-lite"/>
    </source>
</evidence>
<feature type="region of interest" description="Disordered" evidence="1">
    <location>
        <begin position="382"/>
        <end position="443"/>
    </location>
</feature>
<keyword evidence="2" id="KW-0472">Membrane</keyword>
<gene>
    <name evidence="3" type="ORF">ElyMa_002372700</name>
</gene>